<comment type="caution">
    <text evidence="3">The sequence shown here is derived from an EMBL/GenBank/DDBJ whole genome shotgun (WGS) entry which is preliminary data.</text>
</comment>
<dbReference type="GO" id="GO:0004674">
    <property type="term" value="F:protein serine/threonine kinase activity"/>
    <property type="evidence" value="ECO:0007669"/>
    <property type="project" value="UniProtKB-KW"/>
</dbReference>
<dbReference type="AlphaFoldDB" id="A0A7W3N5P8"/>
<keyword evidence="4" id="KW-1185">Reference proteome</keyword>
<dbReference type="Gene3D" id="3.30.565.10">
    <property type="entry name" value="Histidine kinase-like ATPase, C-terminal domain"/>
    <property type="match status" value="1"/>
</dbReference>
<accession>A0A7W3N5P8</accession>
<dbReference type="PANTHER" id="PTHR35526">
    <property type="entry name" value="ANTI-SIGMA-F FACTOR RSBW-RELATED"/>
    <property type="match status" value="1"/>
</dbReference>
<keyword evidence="1" id="KW-0723">Serine/threonine-protein kinase</keyword>
<name>A0A7W3N5P8_9ACTN</name>
<sequence length="158" mass="16844">MPARSLRWGGPVTVVEAGADELRMPMAASPASVGLAWSLVEQRLLRWGLGEDARYDARLILAELMANAIAVTPPAGCVTVYCRRDGDGIVLGIADGNPVVPRQPPPVAEVRPEDLDLRPEHFDDNGGWGLTIVTALAAACGVTRLRDGGKVVWARLRA</sequence>
<dbReference type="SUPFAM" id="SSF55874">
    <property type="entry name" value="ATPase domain of HSP90 chaperone/DNA topoisomerase II/histidine kinase"/>
    <property type="match status" value="1"/>
</dbReference>
<feature type="domain" description="Histidine kinase/HSP90-like ATPase" evidence="2">
    <location>
        <begin position="27"/>
        <end position="155"/>
    </location>
</feature>
<evidence type="ECO:0000259" key="2">
    <source>
        <dbReference type="Pfam" id="PF13581"/>
    </source>
</evidence>
<keyword evidence="1" id="KW-0418">Kinase</keyword>
<dbReference type="Proteomes" id="UP000539313">
    <property type="component" value="Unassembled WGS sequence"/>
</dbReference>
<dbReference type="InterPro" id="IPR036890">
    <property type="entry name" value="HATPase_C_sf"/>
</dbReference>
<dbReference type="RefSeq" id="WP_157995898.1">
    <property type="nucleotide sequence ID" value="NZ_JACJII010000001.1"/>
</dbReference>
<protein>
    <submittedName>
        <fullName evidence="3">Anti-sigma regulatory factor (Ser/Thr protein kinase)</fullName>
    </submittedName>
</protein>
<gene>
    <name evidence="3" type="ORF">HNR21_006889</name>
</gene>
<evidence type="ECO:0000313" key="3">
    <source>
        <dbReference type="EMBL" id="MBA9008007.1"/>
    </source>
</evidence>
<evidence type="ECO:0000313" key="4">
    <source>
        <dbReference type="Proteomes" id="UP000539313"/>
    </source>
</evidence>
<organism evidence="3 4">
    <name type="scientific">Thermomonospora cellulosilytica</name>
    <dbReference type="NCBI Taxonomy" id="1411118"/>
    <lineage>
        <taxon>Bacteria</taxon>
        <taxon>Bacillati</taxon>
        <taxon>Actinomycetota</taxon>
        <taxon>Actinomycetes</taxon>
        <taxon>Streptosporangiales</taxon>
        <taxon>Thermomonosporaceae</taxon>
        <taxon>Thermomonospora</taxon>
    </lineage>
</organism>
<dbReference type="CDD" id="cd16936">
    <property type="entry name" value="HATPase_RsbW-like"/>
    <property type="match status" value="1"/>
</dbReference>
<proteinExistence type="predicted"/>
<dbReference type="InterPro" id="IPR003594">
    <property type="entry name" value="HATPase_dom"/>
</dbReference>
<dbReference type="EMBL" id="JACJII010000001">
    <property type="protein sequence ID" value="MBA9008007.1"/>
    <property type="molecule type" value="Genomic_DNA"/>
</dbReference>
<evidence type="ECO:0000256" key="1">
    <source>
        <dbReference type="ARBA" id="ARBA00022527"/>
    </source>
</evidence>
<dbReference type="InterPro" id="IPR050267">
    <property type="entry name" value="Anti-sigma-factor_SerPK"/>
</dbReference>
<reference evidence="3 4" key="1">
    <citation type="submission" date="2020-08" db="EMBL/GenBank/DDBJ databases">
        <title>Sequencing the genomes of 1000 actinobacteria strains.</title>
        <authorList>
            <person name="Klenk H.-P."/>
        </authorList>
    </citation>
    <scope>NUCLEOTIDE SEQUENCE [LARGE SCALE GENOMIC DNA]</scope>
    <source>
        <strain evidence="3 4">DSM 45823</strain>
    </source>
</reference>
<dbReference type="PANTHER" id="PTHR35526:SF3">
    <property type="entry name" value="ANTI-SIGMA-F FACTOR RSBW"/>
    <property type="match status" value="1"/>
</dbReference>
<keyword evidence="1" id="KW-0808">Transferase</keyword>
<dbReference type="Pfam" id="PF13581">
    <property type="entry name" value="HATPase_c_2"/>
    <property type="match status" value="1"/>
</dbReference>